<evidence type="ECO:0000313" key="6">
    <source>
        <dbReference type="EMBL" id="OQD46845.1"/>
    </source>
</evidence>
<dbReference type="AlphaFoldDB" id="A0A1V6M398"/>
<dbReference type="InterPro" id="IPR002941">
    <property type="entry name" value="DNA_methylase_N4/N6"/>
</dbReference>
<evidence type="ECO:0000259" key="5">
    <source>
        <dbReference type="Pfam" id="PF01555"/>
    </source>
</evidence>
<evidence type="ECO:0000313" key="7">
    <source>
        <dbReference type="Proteomes" id="UP000242219"/>
    </source>
</evidence>
<feature type="region of interest" description="Disordered" evidence="4">
    <location>
        <begin position="362"/>
        <end position="398"/>
    </location>
</feature>
<evidence type="ECO:0000256" key="2">
    <source>
        <dbReference type="ARBA" id="ARBA00022603"/>
    </source>
</evidence>
<feature type="compositionally biased region" description="Polar residues" evidence="4">
    <location>
        <begin position="555"/>
        <end position="582"/>
    </location>
</feature>
<feature type="compositionally biased region" description="Basic residues" evidence="4">
    <location>
        <begin position="617"/>
        <end position="626"/>
    </location>
</feature>
<dbReference type="SUPFAM" id="SSF53335">
    <property type="entry name" value="S-adenosyl-L-methionine-dependent methyltransferases"/>
    <property type="match status" value="1"/>
</dbReference>
<dbReference type="InterPro" id="IPR029063">
    <property type="entry name" value="SAM-dependent_MTases_sf"/>
</dbReference>
<feature type="compositionally biased region" description="Basic and acidic residues" evidence="4">
    <location>
        <begin position="599"/>
        <end position="615"/>
    </location>
</feature>
<feature type="domain" description="DNA methylase N-4/N-6" evidence="5">
    <location>
        <begin position="20"/>
        <end position="343"/>
    </location>
</feature>
<feature type="compositionally biased region" description="Gly residues" evidence="4">
    <location>
        <begin position="587"/>
        <end position="598"/>
    </location>
</feature>
<dbReference type="GO" id="GO:0032259">
    <property type="term" value="P:methylation"/>
    <property type="evidence" value="ECO:0007669"/>
    <property type="project" value="UniProtKB-KW"/>
</dbReference>
<dbReference type="InterPro" id="IPR001091">
    <property type="entry name" value="RM_Methyltransferase"/>
</dbReference>
<reference evidence="6 7" key="1">
    <citation type="journal article" date="2016" name="Genome Announc.">
        <title>Draft Genome Sequence of the Anaerobic Ammonium-Oxidizing Bacterium 'Candidatus Brocadia sp. 40'.</title>
        <authorList>
            <person name="Ali M."/>
            <person name="Haroon M.F."/>
            <person name="Narita Y."/>
            <person name="Zhang L."/>
            <person name="Rangel Shaw D."/>
            <person name="Okabe S."/>
            <person name="Saikaly P.E."/>
        </authorList>
    </citation>
    <scope>NUCLEOTIDE SEQUENCE [LARGE SCALE GENOMIC DNA]</scope>
    <source>
        <strain evidence="6 7">40</strain>
    </source>
</reference>
<feature type="region of interest" description="Disordered" evidence="4">
    <location>
        <begin position="534"/>
        <end position="626"/>
    </location>
</feature>
<keyword evidence="7" id="KW-1185">Reference proteome</keyword>
<dbReference type="EMBL" id="MJUW02000019">
    <property type="protein sequence ID" value="OQD46845.1"/>
    <property type="molecule type" value="Genomic_DNA"/>
</dbReference>
<proteinExistence type="inferred from homology"/>
<dbReference type="GO" id="GO:0003677">
    <property type="term" value="F:DNA binding"/>
    <property type="evidence" value="ECO:0007669"/>
    <property type="project" value="InterPro"/>
</dbReference>
<keyword evidence="2" id="KW-0489">Methyltransferase</keyword>
<dbReference type="PROSITE" id="PS00092">
    <property type="entry name" value="N6_MTASE"/>
    <property type="match status" value="1"/>
</dbReference>
<evidence type="ECO:0000256" key="1">
    <source>
        <dbReference type="ARBA" id="ARBA00006594"/>
    </source>
</evidence>
<name>A0A1V6M398_9BACT</name>
<comment type="similarity">
    <text evidence="1">Belongs to the N(4)/N(6)-methyltransferase family.</text>
</comment>
<protein>
    <submittedName>
        <fullName evidence="6">Site-specific DNA-methyltransferase</fullName>
    </submittedName>
</protein>
<dbReference type="InterPro" id="IPR002052">
    <property type="entry name" value="DNA_methylase_N6_adenine_CS"/>
</dbReference>
<dbReference type="GO" id="GO:0008170">
    <property type="term" value="F:N-methyltransferase activity"/>
    <property type="evidence" value="ECO:0007669"/>
    <property type="project" value="InterPro"/>
</dbReference>
<dbReference type="Proteomes" id="UP000242219">
    <property type="component" value="Unassembled WGS sequence"/>
</dbReference>
<gene>
    <name evidence="6" type="ORF">BIY37_01360</name>
</gene>
<evidence type="ECO:0000256" key="3">
    <source>
        <dbReference type="ARBA" id="ARBA00022679"/>
    </source>
</evidence>
<dbReference type="Pfam" id="PF01555">
    <property type="entry name" value="N6_N4_Mtase"/>
    <property type="match status" value="1"/>
</dbReference>
<comment type="caution">
    <text evidence="6">The sequence shown here is derived from an EMBL/GenBank/DDBJ whole genome shotgun (WGS) entry which is preliminary data.</text>
</comment>
<dbReference type="PRINTS" id="PR00508">
    <property type="entry name" value="S21N4MTFRASE"/>
</dbReference>
<accession>A0A1V6M398</accession>
<sequence>MYGDNLLALKALEQDFAGKIKCIYIDPPYNTGNAFEHYDDGLEHSIWLSLMRDRLVVLKNLLSPDGLICCHIDDSEGHYLKVLMDEIFERSNYLTTLYIQVRYPEKTLKQDMDYHKEIEQIHVYRKKYGAKPNLNEKQGSFDKFNFYVEELGAGTETTLGGKKVFIFKKGEYRIVQKEGSALGLKEIWATGTILDGNSSGRFFRDYFSGRVEQDGLGVLYKVYGIGDDSFGYRYFTGPQRTGATKGKYYQGVPKSQLENPELKQTTPIENFYDLAGSFGNCRTEGSVDFRGGKKPEILIHRILSHFSNPGDIVLDSFLGSGTTAAVAHKMNRRWIGIELGEHCHTHCLPRLRKVVDGTDQGGISKIVHTPGSSQVRNEPTPSPSQEGNKKVPSSEGKQGWVGGGGFKYYYLAPSLLKKDKHDNWIIDERYNADMLAAAMAKHEGFRYCPDEHIYWKQGRSTEKDYIFITTQFVTVQFLDKIREEMKPDESLLICCKSFQEACENRYTNITIKKIPKMLLGRCEFGKEDYSLNIVNLPEPTPDPSQEGNLKKETSQEGNLKKNPSQEGNSNTENSPLSGNTESPLLGGDLGVGNTGGDAGVDKSGKGKKPQKDNNSRSHNKQRKLFE</sequence>
<keyword evidence="3" id="KW-0808">Transferase</keyword>
<feature type="compositionally biased region" description="Polar residues" evidence="4">
    <location>
        <begin position="370"/>
        <end position="386"/>
    </location>
</feature>
<evidence type="ECO:0000256" key="4">
    <source>
        <dbReference type="SAM" id="MobiDB-lite"/>
    </source>
</evidence>
<dbReference type="Gene3D" id="3.40.50.150">
    <property type="entry name" value="Vaccinia Virus protein VP39"/>
    <property type="match status" value="1"/>
</dbReference>
<organism evidence="6 7">
    <name type="scientific">Candidatus Brocadia sapporoensis</name>
    <dbReference type="NCBI Taxonomy" id="392547"/>
    <lineage>
        <taxon>Bacteria</taxon>
        <taxon>Pseudomonadati</taxon>
        <taxon>Planctomycetota</taxon>
        <taxon>Candidatus Brocadiia</taxon>
        <taxon>Candidatus Brocadiales</taxon>
        <taxon>Candidatus Brocadiaceae</taxon>
        <taxon>Candidatus Brocadia</taxon>
    </lineage>
</organism>